<dbReference type="GO" id="GO:0089714">
    <property type="term" value="F:UDP-N-acetyl-D-mannosamine dehydrogenase activity"/>
    <property type="evidence" value="ECO:0007669"/>
    <property type="project" value="UniProtKB-EC"/>
</dbReference>
<evidence type="ECO:0000256" key="5">
    <source>
        <dbReference type="ARBA" id="ARBA00030172"/>
    </source>
</evidence>
<dbReference type="Pfam" id="PF03720">
    <property type="entry name" value="UDPG_MGDP_dh_C"/>
    <property type="match status" value="1"/>
</dbReference>
<dbReference type="SUPFAM" id="SSF48179">
    <property type="entry name" value="6-phosphogluconate dehydrogenase C-terminal domain-like"/>
    <property type="match status" value="1"/>
</dbReference>
<evidence type="ECO:0000256" key="7">
    <source>
        <dbReference type="PIRNR" id="PIRNR000124"/>
    </source>
</evidence>
<sequence length="454" mass="46797">MSRATTASVYGDGIPAAVRRQQFVEGAVPVAVYGLGKMGLPLAAVFASVTGNATGVDIDPDRVAAVNDGDAPVGREPGLGHLVADTVATGALSATTDGEAAAADARVHVVIVPTTVDDDGLADLSALRSVVDTVAAGLSPGDLVVVESTVPPRTCADTVAPLLERGSGLSAGEYGLAFCPERTSSGRALRDIGGAYPKVVGGVDAESTRAARLVYEHVTTNEVVAVADATTAECVKVFEGIYRDVNIALANELARFADDLGADVRAAIDTANTQPFCAIHDPGIGVGGHCIPYYPYFLLSEFGRDAPLTRTARAVNDGMPLFAVRELTDRLADRGTSIHDARVLVLGAAYRAGVAETRKSPAMPVTRALADDGATLYLADPVLDDLSAFPAEAVALADLPELDVDAAVLVTAHPEFEGIDWGALGDLVVVDGRDAVDPAAVEGEVYTVGRGERR</sequence>
<dbReference type="InterPro" id="IPR036220">
    <property type="entry name" value="UDP-Glc/GDP-Man_DH_C_sf"/>
</dbReference>
<dbReference type="Proteomes" id="UP001596398">
    <property type="component" value="Unassembled WGS sequence"/>
</dbReference>
<comment type="catalytic activity">
    <reaction evidence="6">
        <text>UDP-N-acetyl-alpha-D-mannosamine + 2 NAD(+) + H2O = UDP-N-acetyl-alpha-D-mannosaminouronate + 2 NADH + 3 H(+)</text>
        <dbReference type="Rhea" id="RHEA:25780"/>
        <dbReference type="ChEBI" id="CHEBI:15377"/>
        <dbReference type="ChEBI" id="CHEBI:15378"/>
        <dbReference type="ChEBI" id="CHEBI:57540"/>
        <dbReference type="ChEBI" id="CHEBI:57945"/>
        <dbReference type="ChEBI" id="CHEBI:68623"/>
        <dbReference type="ChEBI" id="CHEBI:70731"/>
        <dbReference type="EC" id="1.1.1.336"/>
    </reaction>
</comment>
<evidence type="ECO:0000256" key="4">
    <source>
        <dbReference type="ARBA" id="ARBA00023027"/>
    </source>
</evidence>
<dbReference type="Gene3D" id="3.40.50.720">
    <property type="entry name" value="NAD(P)-binding Rossmann-like Domain"/>
    <property type="match status" value="2"/>
</dbReference>
<reference evidence="9 10" key="1">
    <citation type="journal article" date="2019" name="Int. J. Syst. Evol. Microbiol.">
        <title>The Global Catalogue of Microorganisms (GCM) 10K type strain sequencing project: providing services to taxonomists for standard genome sequencing and annotation.</title>
        <authorList>
            <consortium name="The Broad Institute Genomics Platform"/>
            <consortium name="The Broad Institute Genome Sequencing Center for Infectious Disease"/>
            <person name="Wu L."/>
            <person name="Ma J."/>
        </authorList>
    </citation>
    <scope>NUCLEOTIDE SEQUENCE [LARGE SCALE GENOMIC DNA]</scope>
    <source>
        <strain evidence="9 10">DT85</strain>
    </source>
</reference>
<dbReference type="EC" id="1.1.1.336" evidence="1"/>
<dbReference type="InterPro" id="IPR028359">
    <property type="entry name" value="UDP_ManNAc/GlcNAc_DH"/>
</dbReference>
<dbReference type="PANTHER" id="PTHR43491:SF5">
    <property type="entry name" value="UDP-N-ACETYL-D-MANNOSAMINE DEHYDROGENASE"/>
    <property type="match status" value="1"/>
</dbReference>
<dbReference type="InterPro" id="IPR036291">
    <property type="entry name" value="NAD(P)-bd_dom_sf"/>
</dbReference>
<comment type="caution">
    <text evidence="9">The sequence shown here is derived from an EMBL/GenBank/DDBJ whole genome shotgun (WGS) entry which is preliminary data.</text>
</comment>
<dbReference type="AlphaFoldDB" id="A0ABD5ZRQ1"/>
<evidence type="ECO:0000256" key="2">
    <source>
        <dbReference type="ARBA" id="ARBA00016796"/>
    </source>
</evidence>
<dbReference type="SUPFAM" id="SSF52413">
    <property type="entry name" value="UDP-glucose/GDP-mannose dehydrogenase C-terminal domain"/>
    <property type="match status" value="1"/>
</dbReference>
<dbReference type="InterPro" id="IPR014027">
    <property type="entry name" value="UDP-Glc/GDP-Man_DH_C"/>
</dbReference>
<dbReference type="InterPro" id="IPR008927">
    <property type="entry name" value="6-PGluconate_DH-like_C_sf"/>
</dbReference>
<evidence type="ECO:0000313" key="10">
    <source>
        <dbReference type="Proteomes" id="UP001596398"/>
    </source>
</evidence>
<dbReference type="RefSeq" id="WP_276234255.1">
    <property type="nucleotide sequence ID" value="NZ_CP119802.1"/>
</dbReference>
<evidence type="ECO:0000256" key="3">
    <source>
        <dbReference type="ARBA" id="ARBA00023002"/>
    </source>
</evidence>
<feature type="domain" description="UDP-glucose/GDP-mannose dehydrogenase C-terminal" evidence="8">
    <location>
        <begin position="344"/>
        <end position="438"/>
    </location>
</feature>
<evidence type="ECO:0000259" key="8">
    <source>
        <dbReference type="SMART" id="SM00984"/>
    </source>
</evidence>
<evidence type="ECO:0000256" key="6">
    <source>
        <dbReference type="ARBA" id="ARBA00049130"/>
    </source>
</evidence>
<dbReference type="PIRSF" id="PIRSF000124">
    <property type="entry name" value="UDPglc_GDPman_dh"/>
    <property type="match status" value="1"/>
</dbReference>
<dbReference type="PANTHER" id="PTHR43491">
    <property type="entry name" value="UDP-N-ACETYL-D-MANNOSAMINE DEHYDROGENASE"/>
    <property type="match status" value="1"/>
</dbReference>
<accession>A0ABD5ZRQ1</accession>
<dbReference type="InterPro" id="IPR014026">
    <property type="entry name" value="UDP-Glc/GDP-Man_DH_dimer"/>
</dbReference>
<dbReference type="SMART" id="SM00984">
    <property type="entry name" value="UDPG_MGDP_dh_C"/>
    <property type="match status" value="1"/>
</dbReference>
<dbReference type="Pfam" id="PF00984">
    <property type="entry name" value="UDPG_MGDP_dh"/>
    <property type="match status" value="1"/>
</dbReference>
<dbReference type="SUPFAM" id="SSF51735">
    <property type="entry name" value="NAD(P)-binding Rossmann-fold domains"/>
    <property type="match status" value="1"/>
</dbReference>
<dbReference type="InterPro" id="IPR017476">
    <property type="entry name" value="UDP-Glc/GDP-Man"/>
</dbReference>
<dbReference type="InterPro" id="IPR001732">
    <property type="entry name" value="UDP-Glc/GDP-Man_DH_N"/>
</dbReference>
<name>A0ABD5ZRQ1_9EURY</name>
<dbReference type="NCBIfam" id="TIGR03026">
    <property type="entry name" value="NDP-sugDHase"/>
    <property type="match status" value="1"/>
</dbReference>
<evidence type="ECO:0000313" key="9">
    <source>
        <dbReference type="EMBL" id="MFC7236103.1"/>
    </source>
</evidence>
<protein>
    <recommendedName>
        <fullName evidence="2">UDP-N-acetyl-D-mannosamine dehydrogenase</fullName>
        <ecNumber evidence="1">1.1.1.336</ecNumber>
    </recommendedName>
    <alternativeName>
        <fullName evidence="5">UDP-ManNAc 6-dehydrogenase</fullName>
    </alternativeName>
</protein>
<keyword evidence="3" id="KW-0560">Oxidoreductase</keyword>
<organism evidence="9 10">
    <name type="scientific">Halosegnis marinus</name>
    <dbReference type="NCBI Taxonomy" id="3034023"/>
    <lineage>
        <taxon>Archaea</taxon>
        <taxon>Methanobacteriati</taxon>
        <taxon>Methanobacteriota</taxon>
        <taxon>Stenosarchaea group</taxon>
        <taxon>Halobacteria</taxon>
        <taxon>Halobacteriales</taxon>
        <taxon>Natronomonadaceae</taxon>
        <taxon>Halosegnis</taxon>
    </lineage>
</organism>
<proteinExistence type="inferred from homology"/>
<dbReference type="PIRSF" id="PIRSF500136">
    <property type="entry name" value="UDP_ManNAc_DH"/>
    <property type="match status" value="1"/>
</dbReference>
<keyword evidence="10" id="KW-1185">Reference proteome</keyword>
<evidence type="ECO:0000256" key="1">
    <source>
        <dbReference type="ARBA" id="ARBA00012935"/>
    </source>
</evidence>
<comment type="similarity">
    <text evidence="7">Belongs to the UDP-glucose/GDP-mannose dehydrogenase family.</text>
</comment>
<keyword evidence="4" id="KW-0520">NAD</keyword>
<dbReference type="Pfam" id="PF03721">
    <property type="entry name" value="UDPG_MGDP_dh_N"/>
    <property type="match status" value="1"/>
</dbReference>
<dbReference type="EMBL" id="JBHTAP010000001">
    <property type="protein sequence ID" value="MFC7236103.1"/>
    <property type="molecule type" value="Genomic_DNA"/>
</dbReference>
<gene>
    <name evidence="9" type="ORF">ACFQJ4_12325</name>
</gene>
<dbReference type="GeneID" id="79267809"/>